<keyword evidence="3 9" id="KW-0812">Transmembrane</keyword>
<sequence>MRQPLLSLVLCIYACCLNDERAIAGQVWASTAQIRTGDNNPRLEEQTWQARQIELGCGRDITLDWAELRRRVSMTDARLLLRTTALDLAIREKFVVFDLGVLRGYVDRDRCVLLLPTLADAQLSMTVPEGQKIPACRLFLSREHITRVEANIVEALSQPGGRRLSFTMVVVECILEEAYRHALKEFSRLEQTIGSELEALCDFGNSETTRAGTLCRLLPLETKLQEEAVRGRRVYALIGDALESDVEGIRTNHVLLASSTVPYERSDEVNEVPTMIDEFERYTNKEVVASVFENYLCRWEEVNDGIEKLVGAIDSTRKLIELTLDNERNRIERMELYLSMGGLSFAMMSAVGGFFGMNLLSGLEDHPKKFWIVTYVTLITSASLWYVTWQRFHLGRQIQHQQVSGFVGTLRRAVVPQLPPGFF</sequence>
<evidence type="ECO:0000313" key="12">
    <source>
        <dbReference type="EMBL" id="CAH0373627.1"/>
    </source>
</evidence>
<feature type="transmembrane region" description="Helical" evidence="9">
    <location>
        <begin position="336"/>
        <end position="358"/>
    </location>
</feature>
<dbReference type="Gene3D" id="1.20.58.340">
    <property type="entry name" value="Magnesium transport protein CorA, transmembrane region"/>
    <property type="match status" value="1"/>
</dbReference>
<evidence type="ECO:0000256" key="2">
    <source>
        <dbReference type="ARBA" id="ARBA00022448"/>
    </source>
</evidence>
<keyword evidence="2 9" id="KW-0813">Transport</keyword>
<dbReference type="OrthoDB" id="10251508at2759"/>
<dbReference type="PANTHER" id="PTHR13890:SF0">
    <property type="entry name" value="MAGNESIUM TRANSPORTER MRS2 HOMOLOG, MITOCHONDRIAL"/>
    <property type="match status" value="1"/>
</dbReference>
<dbReference type="AlphaFoldDB" id="A0A7S4E7W2"/>
<dbReference type="CDD" id="cd12823">
    <property type="entry name" value="Mrs2_Mfm1p-like"/>
    <property type="match status" value="1"/>
</dbReference>
<dbReference type="InterPro" id="IPR039204">
    <property type="entry name" value="MRS2-like"/>
</dbReference>
<reference evidence="12" key="2">
    <citation type="submission" date="2021-11" db="EMBL/GenBank/DDBJ databases">
        <authorList>
            <consortium name="Genoscope - CEA"/>
            <person name="William W."/>
        </authorList>
    </citation>
    <scope>NUCLEOTIDE SEQUENCE</scope>
</reference>
<dbReference type="PANTHER" id="PTHR13890">
    <property type="entry name" value="RNA SPLICING PROTEIN MRS2, MITOCHONDRIAL"/>
    <property type="match status" value="1"/>
</dbReference>
<feature type="transmembrane region" description="Helical" evidence="9">
    <location>
        <begin position="370"/>
        <end position="389"/>
    </location>
</feature>
<evidence type="ECO:0000313" key="11">
    <source>
        <dbReference type="EMBL" id="CAE0696360.1"/>
    </source>
</evidence>
<comment type="subcellular location">
    <subcellularLocation>
        <location evidence="1">Membrane</location>
        <topology evidence="1">Multi-pass membrane protein</topology>
    </subcellularLocation>
    <subcellularLocation>
        <location evidence="9">Mitochondrion inner membrane</location>
        <topology evidence="9">Multi-pass membrane protein</topology>
    </subcellularLocation>
</comment>
<dbReference type="InterPro" id="IPR045863">
    <property type="entry name" value="CorA_TM1_TM2"/>
</dbReference>
<evidence type="ECO:0000256" key="3">
    <source>
        <dbReference type="ARBA" id="ARBA00022692"/>
    </source>
</evidence>
<protein>
    <recommendedName>
        <fullName evidence="9">Magnesium transporter</fullName>
    </recommendedName>
</protein>
<accession>A0A7S4E7W2</accession>
<evidence type="ECO:0000256" key="10">
    <source>
        <dbReference type="SAM" id="SignalP"/>
    </source>
</evidence>
<keyword evidence="9" id="KW-0496">Mitochondrion</keyword>
<dbReference type="EMBL" id="CAKKNE010000004">
    <property type="protein sequence ID" value="CAH0373627.1"/>
    <property type="molecule type" value="Genomic_DNA"/>
</dbReference>
<keyword evidence="5" id="KW-0809">Transit peptide</keyword>
<evidence type="ECO:0000256" key="8">
    <source>
        <dbReference type="ARBA" id="ARBA00023136"/>
    </source>
</evidence>
<evidence type="ECO:0000256" key="9">
    <source>
        <dbReference type="RuleBase" id="RU366042"/>
    </source>
</evidence>
<keyword evidence="7 9" id="KW-0406">Ion transport</keyword>
<gene>
    <name evidence="11" type="ORF">PCAL00307_LOCUS11796</name>
    <name evidence="12" type="ORF">PECAL_4P08410</name>
</gene>
<evidence type="ECO:0000256" key="5">
    <source>
        <dbReference type="ARBA" id="ARBA00022946"/>
    </source>
</evidence>
<evidence type="ECO:0000313" key="13">
    <source>
        <dbReference type="Proteomes" id="UP000789595"/>
    </source>
</evidence>
<proteinExistence type="inferred from homology"/>
<dbReference type="Proteomes" id="UP000789595">
    <property type="component" value="Unassembled WGS sequence"/>
</dbReference>
<keyword evidence="6 9" id="KW-1133">Transmembrane helix</keyword>
<keyword evidence="10" id="KW-0732">Signal</keyword>
<keyword evidence="4 9" id="KW-0460">Magnesium</keyword>
<evidence type="ECO:0000256" key="4">
    <source>
        <dbReference type="ARBA" id="ARBA00022842"/>
    </source>
</evidence>
<keyword evidence="8 9" id="KW-0472">Membrane</keyword>
<reference evidence="11" key="1">
    <citation type="submission" date="2021-01" db="EMBL/GenBank/DDBJ databases">
        <authorList>
            <person name="Corre E."/>
            <person name="Pelletier E."/>
            <person name="Niang G."/>
            <person name="Scheremetjew M."/>
            <person name="Finn R."/>
            <person name="Kale V."/>
            <person name="Holt S."/>
            <person name="Cochrane G."/>
            <person name="Meng A."/>
            <person name="Brown T."/>
            <person name="Cohen L."/>
        </authorList>
    </citation>
    <scope>NUCLEOTIDE SEQUENCE</scope>
    <source>
        <strain evidence="11">CCMP1756</strain>
    </source>
</reference>
<dbReference type="SUPFAM" id="SSF144083">
    <property type="entry name" value="Magnesium transport protein CorA, transmembrane region"/>
    <property type="match status" value="1"/>
</dbReference>
<feature type="signal peptide" evidence="10">
    <location>
        <begin position="1"/>
        <end position="16"/>
    </location>
</feature>
<organism evidence="11">
    <name type="scientific">Pelagomonas calceolata</name>
    <dbReference type="NCBI Taxonomy" id="35677"/>
    <lineage>
        <taxon>Eukaryota</taxon>
        <taxon>Sar</taxon>
        <taxon>Stramenopiles</taxon>
        <taxon>Ochrophyta</taxon>
        <taxon>Pelagophyceae</taxon>
        <taxon>Pelagomonadales</taxon>
        <taxon>Pelagomonadaceae</taxon>
        <taxon>Pelagomonas</taxon>
    </lineage>
</organism>
<keyword evidence="13" id="KW-1185">Reference proteome</keyword>
<dbReference type="EMBL" id="HBIW01013743">
    <property type="protein sequence ID" value="CAE0696360.1"/>
    <property type="molecule type" value="Transcribed_RNA"/>
</dbReference>
<evidence type="ECO:0000256" key="6">
    <source>
        <dbReference type="ARBA" id="ARBA00022989"/>
    </source>
</evidence>
<name>A0A7S4E7W2_9STRA</name>
<dbReference type="GO" id="GO:0005743">
    <property type="term" value="C:mitochondrial inner membrane"/>
    <property type="evidence" value="ECO:0007669"/>
    <property type="project" value="UniProtKB-SubCell"/>
</dbReference>
<dbReference type="GO" id="GO:0015095">
    <property type="term" value="F:magnesium ion transmembrane transporter activity"/>
    <property type="evidence" value="ECO:0007669"/>
    <property type="project" value="TreeGrafter"/>
</dbReference>
<evidence type="ECO:0000256" key="1">
    <source>
        <dbReference type="ARBA" id="ARBA00004141"/>
    </source>
</evidence>
<feature type="chain" id="PRO_5035593967" description="Magnesium transporter" evidence="10">
    <location>
        <begin position="17"/>
        <end position="423"/>
    </location>
</feature>
<evidence type="ECO:0000256" key="7">
    <source>
        <dbReference type="ARBA" id="ARBA00023065"/>
    </source>
</evidence>
<comment type="similarity">
    <text evidence="9">Belongs to the CorA metal ion transporter (MIT) (TC 1.A.35) family.</text>
</comment>
<keyword evidence="9" id="KW-0999">Mitochondrion inner membrane</keyword>